<accession>A0A8J3FU48</accession>
<reference evidence="2" key="1">
    <citation type="journal article" date="2014" name="Int. J. Syst. Evol. Microbiol.">
        <title>Complete genome sequence of Corynebacterium casei LMG S-19264T (=DSM 44701T), isolated from a smear-ripened cheese.</title>
        <authorList>
            <consortium name="US DOE Joint Genome Institute (JGI-PGF)"/>
            <person name="Walter F."/>
            <person name="Albersmeier A."/>
            <person name="Kalinowski J."/>
            <person name="Ruckert C."/>
        </authorList>
    </citation>
    <scope>NUCLEOTIDE SEQUENCE</scope>
    <source>
        <strain evidence="2">CGMCC 4.5737</strain>
    </source>
</reference>
<feature type="signal peptide" evidence="1">
    <location>
        <begin position="1"/>
        <end position="24"/>
    </location>
</feature>
<dbReference type="AlphaFoldDB" id="A0A8J3FU48"/>
<sequence>MRKTFFAVAATVALLFGFAGTATAWSPDQAAVNRYGTTVYVSGTAGADTISVHVTEEDRVRVEASEGLLVGYGGCQRLSAIAADCGPAEGVTTRIGLGDGDDTLDVENGLKDTVDAGAGVDSVKRDQGDTVVNAET</sequence>
<comment type="caution">
    <text evidence="2">The sequence shown here is derived from an EMBL/GenBank/DDBJ whole genome shotgun (WGS) entry which is preliminary data.</text>
</comment>
<name>A0A8J3FU48_9PSEU</name>
<reference evidence="2" key="2">
    <citation type="submission" date="2020-09" db="EMBL/GenBank/DDBJ databases">
        <authorList>
            <person name="Sun Q."/>
            <person name="Zhou Y."/>
        </authorList>
    </citation>
    <scope>NUCLEOTIDE SEQUENCE</scope>
    <source>
        <strain evidence="2">CGMCC 4.5737</strain>
    </source>
</reference>
<evidence type="ECO:0000313" key="2">
    <source>
        <dbReference type="EMBL" id="GGM55285.1"/>
    </source>
</evidence>
<evidence type="ECO:0000313" key="3">
    <source>
        <dbReference type="Proteomes" id="UP000637578"/>
    </source>
</evidence>
<evidence type="ECO:0000256" key="1">
    <source>
        <dbReference type="SAM" id="SignalP"/>
    </source>
</evidence>
<proteinExistence type="predicted"/>
<dbReference type="EMBL" id="BMMK01000011">
    <property type="protein sequence ID" value="GGM55285.1"/>
    <property type="molecule type" value="Genomic_DNA"/>
</dbReference>
<dbReference type="RefSeq" id="WP_189057725.1">
    <property type="nucleotide sequence ID" value="NZ_BMMK01000011.1"/>
</dbReference>
<feature type="chain" id="PRO_5035226015" evidence="1">
    <location>
        <begin position="25"/>
        <end position="136"/>
    </location>
</feature>
<keyword evidence="3" id="KW-1185">Reference proteome</keyword>
<organism evidence="2 3">
    <name type="scientific">Longimycelium tulufanense</name>
    <dbReference type="NCBI Taxonomy" id="907463"/>
    <lineage>
        <taxon>Bacteria</taxon>
        <taxon>Bacillati</taxon>
        <taxon>Actinomycetota</taxon>
        <taxon>Actinomycetes</taxon>
        <taxon>Pseudonocardiales</taxon>
        <taxon>Pseudonocardiaceae</taxon>
        <taxon>Longimycelium</taxon>
    </lineage>
</organism>
<gene>
    <name evidence="2" type="ORF">GCM10012275_28040</name>
</gene>
<protein>
    <submittedName>
        <fullName evidence="2">Uncharacterized protein</fullName>
    </submittedName>
</protein>
<dbReference type="Proteomes" id="UP000637578">
    <property type="component" value="Unassembled WGS sequence"/>
</dbReference>
<keyword evidence="1" id="KW-0732">Signal</keyword>